<proteinExistence type="predicted"/>
<dbReference type="AlphaFoldDB" id="Q2W6M5"/>
<feature type="transmembrane region" description="Helical" evidence="2">
    <location>
        <begin position="294"/>
        <end position="313"/>
    </location>
</feature>
<feature type="transmembrane region" description="Helical" evidence="2">
    <location>
        <begin position="195"/>
        <end position="214"/>
    </location>
</feature>
<dbReference type="RefSeq" id="WP_011384104.1">
    <property type="nucleotide sequence ID" value="NC_007626.1"/>
</dbReference>
<keyword evidence="2" id="KW-0472">Membrane</keyword>
<feature type="transmembrane region" description="Helical" evidence="2">
    <location>
        <begin position="93"/>
        <end position="117"/>
    </location>
</feature>
<keyword evidence="2" id="KW-1133">Transmembrane helix</keyword>
<reference evidence="3 4" key="1">
    <citation type="journal article" date="2005" name="DNA Res.">
        <title>Complete genome sequence of the facultative anaerobic magnetotactic bacterium Magnetospirillum sp. strain AMB-1.</title>
        <authorList>
            <person name="Matsunaga T."/>
            <person name="Okamura Y."/>
            <person name="Fukuda Y."/>
            <person name="Wahyudi A.T."/>
            <person name="Murase Y."/>
            <person name="Takeyama H."/>
        </authorList>
    </citation>
    <scope>NUCLEOTIDE SEQUENCE [LARGE SCALE GENOMIC DNA]</scope>
    <source>
        <strain evidence="4">ATCC 700264 / AMB-1</strain>
    </source>
</reference>
<dbReference type="KEGG" id="mag:amb1696"/>
<dbReference type="EMBL" id="AP007255">
    <property type="protein sequence ID" value="BAE50500.1"/>
    <property type="molecule type" value="Genomic_DNA"/>
</dbReference>
<feature type="transmembrane region" description="Helical" evidence="2">
    <location>
        <begin position="37"/>
        <end position="55"/>
    </location>
</feature>
<keyword evidence="4" id="KW-1185">Reference proteome</keyword>
<organism evidence="3 4">
    <name type="scientific">Paramagnetospirillum magneticum (strain ATCC 700264 / AMB-1)</name>
    <name type="common">Magnetospirillum magneticum</name>
    <dbReference type="NCBI Taxonomy" id="342108"/>
    <lineage>
        <taxon>Bacteria</taxon>
        <taxon>Pseudomonadati</taxon>
        <taxon>Pseudomonadota</taxon>
        <taxon>Alphaproteobacteria</taxon>
        <taxon>Rhodospirillales</taxon>
        <taxon>Magnetospirillaceae</taxon>
        <taxon>Paramagnetospirillum</taxon>
    </lineage>
</organism>
<keyword evidence="2" id="KW-0812">Transmembrane</keyword>
<evidence type="ECO:0000313" key="4">
    <source>
        <dbReference type="Proteomes" id="UP000007058"/>
    </source>
</evidence>
<evidence type="ECO:0000256" key="2">
    <source>
        <dbReference type="SAM" id="Phobius"/>
    </source>
</evidence>
<feature type="transmembrane region" description="Helical" evidence="2">
    <location>
        <begin position="383"/>
        <end position="403"/>
    </location>
</feature>
<dbReference type="Proteomes" id="UP000007058">
    <property type="component" value="Chromosome"/>
</dbReference>
<accession>Q2W6M5</accession>
<feature type="transmembrane region" description="Helical" evidence="2">
    <location>
        <begin position="410"/>
        <end position="429"/>
    </location>
</feature>
<evidence type="ECO:0000256" key="1">
    <source>
        <dbReference type="SAM" id="MobiDB-lite"/>
    </source>
</evidence>
<feature type="transmembrane region" description="Helical" evidence="2">
    <location>
        <begin position="129"/>
        <end position="148"/>
    </location>
</feature>
<feature type="transmembrane region" description="Helical" evidence="2">
    <location>
        <begin position="259"/>
        <end position="282"/>
    </location>
</feature>
<evidence type="ECO:0000313" key="3">
    <source>
        <dbReference type="EMBL" id="BAE50500.1"/>
    </source>
</evidence>
<feature type="region of interest" description="Disordered" evidence="1">
    <location>
        <begin position="158"/>
        <end position="186"/>
    </location>
</feature>
<feature type="compositionally biased region" description="Polar residues" evidence="1">
    <location>
        <begin position="176"/>
        <end position="186"/>
    </location>
</feature>
<gene>
    <name evidence="3" type="ordered locus">amb1696</name>
</gene>
<feature type="transmembrane region" description="Helical" evidence="2">
    <location>
        <begin position="221"/>
        <end position="239"/>
    </location>
</feature>
<dbReference type="HOGENOM" id="CLU_432644_0_0_5"/>
<protein>
    <submittedName>
        <fullName evidence="3">Uncharacterized protein</fullName>
    </submittedName>
</protein>
<sequence length="635" mass="68853">MNPIVSALGRYHRIYGDFGAARAAAIIYMPLAAFKGWVDFVVIATFALTGWFAFVQPPQTVTSQWRDFPPPIDRRFSLFPPDSPQSEWSRHHVWAAMMTANMVVSTWVALPLFLLWLWSGDHRHWMDAWFVLVFFPFVGLVFDIMISGHGRSLAAARSTRRLTTTPSGEDVEEPTDNSSHPSANTERQSAFSHPYLLYPLMTVPLIALIALILTGVFSDKLLHLLAAIIAFAYAMGLVVEWSINGRQISAAMFLDAGTHAALVIVLCVVIGYGIPFVGLLAFKVFGHHGSRFAAGLAAIGGHLTLTLAMHSAWRKGPEVGTRSGPSHAGQRFQAWQPGPSVAIALACHDRVFFAPPPPDIGTVRAAYTSMRGDSSPLGLPPRLGYALLLGVAVTVPGWLLAPLAGLSDAALVALLPLSFCYGMALGWFITDASETCVFVGSDGIWQCWFAADGPMPTSGFFFTNADAAYVSGTEVVSPRIGGQPTGERYYEYSWVSLDGNRVHELKGHYHVRNYRESSLAELDDAALEAWTAHRHARYLEDLASGHSALFPILCTSGTSSILLGSNGAELDENNVTVPIVATDIGNGTMTLTLQNDDVPRLIPISSIGNFGCFRRIMADLKIGLGNHRPTEGADA</sequence>
<dbReference type="STRING" id="342108.amb1696"/>
<name>Q2W6M5_PARM1</name>